<keyword evidence="9" id="KW-0215">Deoxyribonucleotide synthesis</keyword>
<name>A0A1F5CJP4_9BACT</name>
<keyword evidence="8 14" id="KW-0560">Oxidoreductase</keyword>
<dbReference type="InterPro" id="IPR006058">
    <property type="entry name" value="2Fe2S_fd_BS"/>
</dbReference>
<evidence type="ECO:0000256" key="8">
    <source>
        <dbReference type="ARBA" id="ARBA00023002"/>
    </source>
</evidence>
<dbReference type="Proteomes" id="UP000178974">
    <property type="component" value="Unassembled WGS sequence"/>
</dbReference>
<evidence type="ECO:0000259" key="15">
    <source>
        <dbReference type="Pfam" id="PF00317"/>
    </source>
</evidence>
<evidence type="ECO:0000313" key="18">
    <source>
        <dbReference type="EMBL" id="OGD43074.1"/>
    </source>
</evidence>
<dbReference type="PROSITE" id="PS00197">
    <property type="entry name" value="2FE2S_FER_1"/>
    <property type="match status" value="1"/>
</dbReference>
<dbReference type="SUPFAM" id="SSF51998">
    <property type="entry name" value="PFL-like glycyl radical enzymes"/>
    <property type="match status" value="1"/>
</dbReference>
<dbReference type="Gene3D" id="3.20.70.20">
    <property type="match status" value="1"/>
</dbReference>
<dbReference type="GO" id="GO:0004748">
    <property type="term" value="F:ribonucleoside-diphosphate reductase activity, thioredoxin disulfide as acceptor"/>
    <property type="evidence" value="ECO:0007669"/>
    <property type="project" value="UniProtKB-EC"/>
</dbReference>
<dbReference type="EMBL" id="MEZA01000009">
    <property type="protein sequence ID" value="OGD43074.1"/>
    <property type="molecule type" value="Genomic_DNA"/>
</dbReference>
<dbReference type="GO" id="GO:0005524">
    <property type="term" value="F:ATP binding"/>
    <property type="evidence" value="ECO:0007669"/>
    <property type="project" value="InterPro"/>
</dbReference>
<accession>A0A1F5CJP4</accession>
<evidence type="ECO:0000256" key="5">
    <source>
        <dbReference type="ARBA" id="ARBA00022628"/>
    </source>
</evidence>
<dbReference type="GO" id="GO:0051537">
    <property type="term" value="F:2 iron, 2 sulfur cluster binding"/>
    <property type="evidence" value="ECO:0007669"/>
    <property type="project" value="InterPro"/>
</dbReference>
<evidence type="ECO:0000256" key="12">
    <source>
        <dbReference type="ARBA" id="ARBA00025437"/>
    </source>
</evidence>
<evidence type="ECO:0000256" key="4">
    <source>
        <dbReference type="ARBA" id="ARBA00014409"/>
    </source>
</evidence>
<evidence type="ECO:0000256" key="7">
    <source>
        <dbReference type="ARBA" id="ARBA00022741"/>
    </source>
</evidence>
<dbReference type="InterPro" id="IPR008926">
    <property type="entry name" value="RNR_R1-su_N"/>
</dbReference>
<evidence type="ECO:0000256" key="14">
    <source>
        <dbReference type="RuleBase" id="RU364064"/>
    </source>
</evidence>
<dbReference type="GO" id="GO:0071897">
    <property type="term" value="P:DNA biosynthetic process"/>
    <property type="evidence" value="ECO:0007669"/>
    <property type="project" value="UniProtKB-KW"/>
</dbReference>
<dbReference type="Pfam" id="PF12637">
    <property type="entry name" value="TSCPD"/>
    <property type="match status" value="1"/>
</dbReference>
<evidence type="ECO:0000256" key="13">
    <source>
        <dbReference type="ARBA" id="ARBA00047754"/>
    </source>
</evidence>
<keyword evidence="6 14" id="KW-0237">DNA synthesis</keyword>
<evidence type="ECO:0000256" key="9">
    <source>
        <dbReference type="ARBA" id="ARBA00023116"/>
    </source>
</evidence>
<dbReference type="Pfam" id="PF02867">
    <property type="entry name" value="Ribonuc_red_lgC"/>
    <property type="match status" value="1"/>
</dbReference>
<dbReference type="GO" id="GO:0009263">
    <property type="term" value="P:deoxyribonucleotide biosynthetic process"/>
    <property type="evidence" value="ECO:0007669"/>
    <property type="project" value="UniProtKB-KW"/>
</dbReference>
<comment type="function">
    <text evidence="12 14">Catalyzes the reduction of ribonucleotides to deoxyribonucleotides. May function to provide a pool of deoxyribonucleotide precursors for DNA repair during oxygen limitation and/or for immediate growth after restoration of oxygen.</text>
</comment>
<dbReference type="NCBIfam" id="TIGR02504">
    <property type="entry name" value="NrdJ_Z"/>
    <property type="match status" value="1"/>
</dbReference>
<dbReference type="SUPFAM" id="SSF48168">
    <property type="entry name" value="R1 subunit of ribonucleotide reductase, N-terminal domain"/>
    <property type="match status" value="1"/>
</dbReference>
<evidence type="ECO:0000259" key="17">
    <source>
        <dbReference type="Pfam" id="PF12637"/>
    </source>
</evidence>
<gene>
    <name evidence="18" type="ORF">A2567_00315</name>
</gene>
<sequence length="788" mass="87305">MPEGMPVYDGSPDAVKLINERFRRRDNNGDLLETTEKMFWRVAYQVATAEKNYGASEEGILNYAVKFYKLMAERKFFPNAPTIYNAGTGNGLQYSACFVLPIGDSMEEIYEAFKRQAIIHKSGGGTGFAFSSLREKDAIVGSTRGRSSGPIPFLRVSNASTKSVIQGGTRRGANMAILSVHHPDIMEFIRCKGILDDENQEIMKKMRRHLFTKEAVKEMEAALLQEQISKFNISVAATDVFMKAVIEDAEYDLISPKNQTVVGRKKAREVMNAILEMAWKTGDPGLWFIDKTNRSPSNPLQGILYIEATNPCGEQPLFPNDVCNLGSINLHRFLSEKPDGSFDINWEKLAYAVRLSVRFLDDVIEVNPYPLPEIMKLAHQIRRIGLGVMGFADVLIHMNIPYDSIEARALGGRIMKFINDVGHNESEKLANERGPFPLWDKSIYKNGKPIRNCTITTIAPTGEISILAGCSGGIEPNYSLVGKHTSGNRELIRISPSFTRLIKIAKERGFYSEELEKKIMEIGVVGGLTEIPPDIRKIFVTAHEIHPMRHIDIQSAFQEYTDNGVSKTINLPNSATLSDIGAAYQYAFETNCLGITVFRDGCKGGVLSAGIGEKETEKSKGFRKSRPKEVMGKTIRVQTQHGGAFITINFDEEKGPSEPLEVFVSIGKSRSDVMADAETIARDLSLILRMPSPISALERLKEIRDQHEGIGGSGFAGFGKDQVISLGDAIAKAIDHYLEHYGLTGETNTEKILNILLGNFCPECQKGTLIYEEGCRGGRCTNCGYSVC</sequence>
<evidence type="ECO:0000256" key="2">
    <source>
        <dbReference type="ARBA" id="ARBA00007405"/>
    </source>
</evidence>
<dbReference type="InterPro" id="IPR024434">
    <property type="entry name" value="TSCPD_dom"/>
</dbReference>
<dbReference type="PANTHER" id="PTHR43371:SF1">
    <property type="entry name" value="RIBONUCLEOSIDE-DIPHOSPHATE REDUCTASE"/>
    <property type="match status" value="1"/>
</dbReference>
<comment type="cofactor">
    <cofactor evidence="1 14">
        <name>adenosylcob(III)alamin</name>
        <dbReference type="ChEBI" id="CHEBI:18408"/>
    </cofactor>
</comment>
<dbReference type="InterPro" id="IPR050862">
    <property type="entry name" value="RdRp_reductase_class-2"/>
</dbReference>
<dbReference type="GO" id="GO:0031419">
    <property type="term" value="F:cobalamin binding"/>
    <property type="evidence" value="ECO:0007669"/>
    <property type="project" value="UniProtKB-KW"/>
</dbReference>
<reference evidence="18 19" key="1">
    <citation type="journal article" date="2016" name="Nat. Commun.">
        <title>Thousands of microbial genomes shed light on interconnected biogeochemical processes in an aquifer system.</title>
        <authorList>
            <person name="Anantharaman K."/>
            <person name="Brown C.T."/>
            <person name="Hug L.A."/>
            <person name="Sharon I."/>
            <person name="Castelle C.J."/>
            <person name="Probst A.J."/>
            <person name="Thomas B.C."/>
            <person name="Singh A."/>
            <person name="Wilkins M.J."/>
            <person name="Karaoz U."/>
            <person name="Brodie E.L."/>
            <person name="Williams K.H."/>
            <person name="Hubbard S.S."/>
            <person name="Banfield J.F."/>
        </authorList>
    </citation>
    <scope>NUCLEOTIDE SEQUENCE [LARGE SCALE GENOMIC DNA]</scope>
</reference>
<evidence type="ECO:0000256" key="1">
    <source>
        <dbReference type="ARBA" id="ARBA00001922"/>
    </source>
</evidence>
<organism evidence="18 19">
    <name type="scientific">Candidatus Azambacteria bacterium RIFOXYD1_FULL_42_11</name>
    <dbReference type="NCBI Taxonomy" id="1797310"/>
    <lineage>
        <taxon>Bacteria</taxon>
        <taxon>Candidatus Azamiibacteriota</taxon>
    </lineage>
</organism>
<comment type="caution">
    <text evidence="18">The sequence shown here is derived from an EMBL/GenBank/DDBJ whole genome shotgun (WGS) entry which is preliminary data.</text>
</comment>
<dbReference type="PANTHER" id="PTHR43371">
    <property type="entry name" value="VITAMIN B12-DEPENDENT RIBONUCLEOTIDE REDUCTASE"/>
    <property type="match status" value="1"/>
</dbReference>
<evidence type="ECO:0000256" key="11">
    <source>
        <dbReference type="ARBA" id="ARBA00023285"/>
    </source>
</evidence>
<dbReference type="EC" id="1.17.4.1" evidence="3 14"/>
<dbReference type="CDD" id="cd02888">
    <property type="entry name" value="RNR_II_dimer"/>
    <property type="match status" value="1"/>
</dbReference>
<evidence type="ECO:0000256" key="10">
    <source>
        <dbReference type="ARBA" id="ARBA00023157"/>
    </source>
</evidence>
<dbReference type="PRINTS" id="PR01183">
    <property type="entry name" value="RIBORDTASEM1"/>
</dbReference>
<evidence type="ECO:0000313" key="19">
    <source>
        <dbReference type="Proteomes" id="UP000178974"/>
    </source>
</evidence>
<keyword evidence="10" id="KW-1015">Disulfide bond</keyword>
<evidence type="ECO:0000259" key="16">
    <source>
        <dbReference type="Pfam" id="PF02867"/>
    </source>
</evidence>
<protein>
    <recommendedName>
        <fullName evidence="4 14">Vitamin B12-dependent ribonucleotide reductase</fullName>
        <ecNumber evidence="3 14">1.17.4.1</ecNumber>
    </recommendedName>
</protein>
<evidence type="ECO:0000256" key="3">
    <source>
        <dbReference type="ARBA" id="ARBA00012274"/>
    </source>
</evidence>
<evidence type="ECO:0000256" key="6">
    <source>
        <dbReference type="ARBA" id="ARBA00022634"/>
    </source>
</evidence>
<keyword evidence="5 14" id="KW-0846">Cobalamin</keyword>
<dbReference type="InterPro" id="IPR013509">
    <property type="entry name" value="RNR_lsu_N"/>
</dbReference>
<keyword evidence="11 14" id="KW-0170">Cobalt</keyword>
<dbReference type="Pfam" id="PF00317">
    <property type="entry name" value="Ribonuc_red_lgN"/>
    <property type="match status" value="1"/>
</dbReference>
<feature type="domain" description="Ribonucleotide reductase large subunit N-terminal" evidence="15">
    <location>
        <begin position="14"/>
        <end position="91"/>
    </location>
</feature>
<dbReference type="UniPathway" id="UPA00326"/>
<dbReference type="AlphaFoldDB" id="A0A1F5CJP4"/>
<feature type="domain" description="Ribonucleotide reductase large subunit C-terminal" evidence="16">
    <location>
        <begin position="95"/>
        <end position="597"/>
    </location>
</feature>
<dbReference type="InterPro" id="IPR013344">
    <property type="entry name" value="RNR_NrdJ/NrdZ"/>
</dbReference>
<comment type="catalytic activity">
    <reaction evidence="13 14">
        <text>a 2'-deoxyribonucleoside 5'-diphosphate + [thioredoxin]-disulfide + H2O = a ribonucleoside 5'-diphosphate + [thioredoxin]-dithiol</text>
        <dbReference type="Rhea" id="RHEA:23252"/>
        <dbReference type="Rhea" id="RHEA-COMP:10698"/>
        <dbReference type="Rhea" id="RHEA-COMP:10700"/>
        <dbReference type="ChEBI" id="CHEBI:15377"/>
        <dbReference type="ChEBI" id="CHEBI:29950"/>
        <dbReference type="ChEBI" id="CHEBI:50058"/>
        <dbReference type="ChEBI" id="CHEBI:57930"/>
        <dbReference type="ChEBI" id="CHEBI:73316"/>
        <dbReference type="EC" id="1.17.4.1"/>
    </reaction>
</comment>
<proteinExistence type="inferred from homology"/>
<dbReference type="InterPro" id="IPR000788">
    <property type="entry name" value="RNR_lg_C"/>
</dbReference>
<keyword evidence="7 14" id="KW-0547">Nucleotide-binding</keyword>
<feature type="domain" description="TSCPD" evidence="17">
    <location>
        <begin position="626"/>
        <end position="738"/>
    </location>
</feature>
<comment type="similarity">
    <text evidence="2 14">Belongs to the ribonucleoside diphosphate reductase class-2 family.</text>
</comment>